<dbReference type="Proteomes" id="UP000033121">
    <property type="component" value="Unassembled WGS sequence"/>
</dbReference>
<comment type="caution">
    <text evidence="1">The sequence shown here is derived from an EMBL/GenBank/DDBJ whole genome shotgun (WGS) entry which is preliminary data.</text>
</comment>
<dbReference type="EMBL" id="BBWV01000002">
    <property type="protein sequence ID" value="GAO43812.1"/>
    <property type="molecule type" value="Genomic_DNA"/>
</dbReference>
<evidence type="ECO:0000313" key="1">
    <source>
        <dbReference type="EMBL" id="GAO43812.1"/>
    </source>
</evidence>
<dbReference type="RefSeq" id="WP_046369640.1">
    <property type="nucleotide sequence ID" value="NZ_BBWV01000002.1"/>
</dbReference>
<dbReference type="STRING" id="1220578.FPE01S_02_09180"/>
<evidence type="ECO:0000313" key="2">
    <source>
        <dbReference type="Proteomes" id="UP000033121"/>
    </source>
</evidence>
<keyword evidence="2" id="KW-1185">Reference proteome</keyword>
<accession>A0A0E9N1A6</accession>
<gene>
    <name evidence="1" type="ORF">FPE01S_02_09180</name>
</gene>
<sequence>MGNVPSSRPQLTKEAALEKVAAFSVPEKVILLGIRGYYRDTMGEKGKNDRGIYDDAIFVIAPDYFASFNANTDPTVKRNGVSVLKPGLHYYKKGRHRISRPPSYPAFRPDTPGELLPVTRDDIGDSMGIAINIHKGGYNSTSSEGCQTIYPSQWEAFQTKVYQLMDEAGQTRIPYILIEQA</sequence>
<reference evidence="1 2" key="1">
    <citation type="submission" date="2015-04" db="EMBL/GenBank/DDBJ databases">
        <title>Whole genome shotgun sequence of Flavihumibacter petaseus NBRC 106054.</title>
        <authorList>
            <person name="Miyazawa S."/>
            <person name="Hosoyama A."/>
            <person name="Hashimoto M."/>
            <person name="Noguchi M."/>
            <person name="Tsuchikane K."/>
            <person name="Ohji S."/>
            <person name="Yamazoe A."/>
            <person name="Ichikawa N."/>
            <person name="Kimura A."/>
            <person name="Fujita N."/>
        </authorList>
    </citation>
    <scope>NUCLEOTIDE SEQUENCE [LARGE SCALE GENOMIC DNA]</scope>
    <source>
        <strain evidence="1 2">NBRC 106054</strain>
    </source>
</reference>
<dbReference type="OrthoDB" id="5327667at2"/>
<organism evidence="1 2">
    <name type="scientific">Flavihumibacter petaseus NBRC 106054</name>
    <dbReference type="NCBI Taxonomy" id="1220578"/>
    <lineage>
        <taxon>Bacteria</taxon>
        <taxon>Pseudomonadati</taxon>
        <taxon>Bacteroidota</taxon>
        <taxon>Chitinophagia</taxon>
        <taxon>Chitinophagales</taxon>
        <taxon>Chitinophagaceae</taxon>
        <taxon>Flavihumibacter</taxon>
    </lineage>
</organism>
<dbReference type="AlphaFoldDB" id="A0A0E9N1A6"/>
<name>A0A0E9N1A6_9BACT</name>
<proteinExistence type="predicted"/>
<protein>
    <submittedName>
        <fullName evidence="1">Uncharacterized protein</fullName>
    </submittedName>
</protein>